<dbReference type="EMBL" id="LR796625">
    <property type="protein sequence ID" value="CAB4155259.1"/>
    <property type="molecule type" value="Genomic_DNA"/>
</dbReference>
<sequence>MNTKETQQVMNEKIVTSWQENGMQYIIIARPIETAKEPTAETPKGYDSEMLSVFEYLGGTPSPGTGDKVYRHAKSTGAKVGTTEVSTPKYTGPIMTYERAFLDVYFNKQTTGSAPVVATPQPETYTYDPINDDLPF</sequence>
<dbReference type="EMBL" id="LR797270">
    <property type="protein sequence ID" value="CAB4198644.1"/>
    <property type="molecule type" value="Genomic_DNA"/>
</dbReference>
<evidence type="ECO:0000313" key="3">
    <source>
        <dbReference type="EMBL" id="CAB4198644.1"/>
    </source>
</evidence>
<dbReference type="EMBL" id="LR796859">
    <property type="protein sequence ID" value="CAB4170388.1"/>
    <property type="molecule type" value="Genomic_DNA"/>
</dbReference>
<proteinExistence type="predicted"/>
<gene>
    <name evidence="3" type="ORF">UFOVP1307_192</name>
    <name evidence="1" type="ORF">UFOVP651_154</name>
    <name evidence="2" type="ORF">UFOVP902_10</name>
</gene>
<protein>
    <submittedName>
        <fullName evidence="1">Uncharacterized protein</fullName>
    </submittedName>
</protein>
<evidence type="ECO:0000313" key="2">
    <source>
        <dbReference type="EMBL" id="CAB4170388.1"/>
    </source>
</evidence>
<reference evidence="1" key="1">
    <citation type="submission" date="2020-04" db="EMBL/GenBank/DDBJ databases">
        <authorList>
            <person name="Chiriac C."/>
            <person name="Salcher M."/>
            <person name="Ghai R."/>
            <person name="Kavagutti S V."/>
        </authorList>
    </citation>
    <scope>NUCLEOTIDE SEQUENCE</scope>
</reference>
<name>A0A6J5N877_9CAUD</name>
<accession>A0A6J5N877</accession>
<evidence type="ECO:0000313" key="1">
    <source>
        <dbReference type="EMBL" id="CAB4155259.1"/>
    </source>
</evidence>
<organism evidence="1">
    <name type="scientific">uncultured Caudovirales phage</name>
    <dbReference type="NCBI Taxonomy" id="2100421"/>
    <lineage>
        <taxon>Viruses</taxon>
        <taxon>Duplodnaviria</taxon>
        <taxon>Heunggongvirae</taxon>
        <taxon>Uroviricota</taxon>
        <taxon>Caudoviricetes</taxon>
        <taxon>Peduoviridae</taxon>
        <taxon>Maltschvirus</taxon>
        <taxon>Maltschvirus maltsch</taxon>
    </lineage>
</organism>